<gene>
    <name evidence="2" type="ORF">GCM10007269_00720</name>
</gene>
<keyword evidence="1" id="KW-1133">Transmembrane helix</keyword>
<reference evidence="3" key="1">
    <citation type="journal article" date="2019" name="Int. J. Syst. Evol. Microbiol.">
        <title>The Global Catalogue of Microorganisms (GCM) 10K type strain sequencing project: providing services to taxonomists for standard genome sequencing and annotation.</title>
        <authorList>
            <consortium name="The Broad Institute Genomics Platform"/>
            <consortium name="The Broad Institute Genome Sequencing Center for Infectious Disease"/>
            <person name="Wu L."/>
            <person name="Ma J."/>
        </authorList>
    </citation>
    <scope>NUCLEOTIDE SEQUENCE [LARGE SCALE GENOMIC DNA]</scope>
    <source>
        <strain evidence="3">CCM 7640</strain>
    </source>
</reference>
<keyword evidence="1" id="KW-0472">Membrane</keyword>
<evidence type="ECO:0000313" key="2">
    <source>
        <dbReference type="EMBL" id="GGD61434.1"/>
    </source>
</evidence>
<evidence type="ECO:0008006" key="4">
    <source>
        <dbReference type="Google" id="ProtNLM"/>
    </source>
</evidence>
<proteinExistence type="predicted"/>
<dbReference type="EMBL" id="BMCM01000001">
    <property type="protein sequence ID" value="GGD61434.1"/>
    <property type="molecule type" value="Genomic_DNA"/>
</dbReference>
<organism evidence="2 3">
    <name type="scientific">Microbacterium murale</name>
    <dbReference type="NCBI Taxonomy" id="1081040"/>
    <lineage>
        <taxon>Bacteria</taxon>
        <taxon>Bacillati</taxon>
        <taxon>Actinomycetota</taxon>
        <taxon>Actinomycetes</taxon>
        <taxon>Micrococcales</taxon>
        <taxon>Microbacteriaceae</taxon>
        <taxon>Microbacterium</taxon>
    </lineage>
</organism>
<evidence type="ECO:0000256" key="1">
    <source>
        <dbReference type="SAM" id="Phobius"/>
    </source>
</evidence>
<comment type="caution">
    <text evidence="2">The sequence shown here is derived from an EMBL/GenBank/DDBJ whole genome shotgun (WGS) entry which is preliminary data.</text>
</comment>
<feature type="transmembrane region" description="Helical" evidence="1">
    <location>
        <begin position="98"/>
        <end position="125"/>
    </location>
</feature>
<sequence length="205" mass="21924">MTEPHAESLRRDFLERLDAAMTDLPHGVATEIHGGIEEELDGLDAEATAARIAQLGDPDTIAREARAEVPAGPLIAAAAPERSARPTAKMPLVDTRGYAITSALVFAFGGFVVPVVGWFVGAVLVSSSTLWRRWEKVVAIVLPFAVAAVIALVIWIGSLLPSAGTSGGQMSGLGWWHSSILFVFILIPAIGAWLLWRLRRRGPGR</sequence>
<feature type="transmembrane region" description="Helical" evidence="1">
    <location>
        <begin position="176"/>
        <end position="196"/>
    </location>
</feature>
<dbReference type="RefSeq" id="WP_188434556.1">
    <property type="nucleotide sequence ID" value="NZ_BMCM01000001.1"/>
</dbReference>
<dbReference type="Pfam" id="PF22564">
    <property type="entry name" value="HAAS"/>
    <property type="match status" value="1"/>
</dbReference>
<name>A0ABQ1R9X4_9MICO</name>
<protein>
    <recommendedName>
        <fullName evidence="4">DUF1700 domain-containing protein</fullName>
    </recommendedName>
</protein>
<accession>A0ABQ1R9X4</accession>
<feature type="transmembrane region" description="Helical" evidence="1">
    <location>
        <begin position="137"/>
        <end position="156"/>
    </location>
</feature>
<dbReference type="Proteomes" id="UP000629365">
    <property type="component" value="Unassembled WGS sequence"/>
</dbReference>
<evidence type="ECO:0000313" key="3">
    <source>
        <dbReference type="Proteomes" id="UP000629365"/>
    </source>
</evidence>
<keyword evidence="1" id="KW-0812">Transmembrane</keyword>
<keyword evidence="3" id="KW-1185">Reference proteome</keyword>